<comment type="function">
    <text evidence="7">Involved in the biosynthesis of the chorismate, which leads to the biosynthesis of aromatic amino acids. Catalyzes the reversible NADPH linked reduction of 3-dehydroshikimate (DHSA) to yield shikimate (SA).</text>
</comment>
<feature type="binding site" evidence="7">
    <location>
        <position position="255"/>
    </location>
    <ligand>
        <name>shikimate</name>
        <dbReference type="ChEBI" id="CHEBI:36208"/>
    </ligand>
</feature>
<accession>A0A328AWF9</accession>
<feature type="active site" description="Proton acceptor" evidence="7">
    <location>
        <position position="73"/>
    </location>
</feature>
<dbReference type="UniPathway" id="UPA00053">
    <property type="reaction ID" value="UER00087"/>
</dbReference>
<dbReference type="Pfam" id="PF01488">
    <property type="entry name" value="Shikimate_DH"/>
    <property type="match status" value="1"/>
</dbReference>
<dbReference type="EMBL" id="QFYP01000001">
    <property type="protein sequence ID" value="RAK59420.1"/>
    <property type="molecule type" value="Genomic_DNA"/>
</dbReference>
<dbReference type="PANTHER" id="PTHR21089">
    <property type="entry name" value="SHIKIMATE DEHYDROGENASE"/>
    <property type="match status" value="1"/>
</dbReference>
<comment type="pathway">
    <text evidence="1 7">Metabolic intermediate biosynthesis; chorismate biosynthesis; chorismate from D-erythrose 4-phosphate and phosphoenolpyruvate: step 4/7.</text>
</comment>
<evidence type="ECO:0000256" key="3">
    <source>
        <dbReference type="ARBA" id="ARBA00022857"/>
    </source>
</evidence>
<dbReference type="InterPro" id="IPR046346">
    <property type="entry name" value="Aminoacid_DH-like_N_sf"/>
</dbReference>
<sequence>MTPKLTGKTAVAGVAGHPIAHSLSPLIHNAWIAAAGIDAVYVPFSPLPDAFQRFAEGLRGGSVRGLNVTLPFKEAALAVAEEVSERADLAGAANLLIFNDDGTITADNVDGLGLMAAFAQQAPGFDAASGPVVVIGAGGAARGAAAAFVQAGSPEIRIVNRTLARAEMIAGALGKPVSAYPLDQAAAAFHGAVAVVNATSAGVASEDALDLPLEATPEHAVLMDMTYRPLVTPYLARGRGLRRRTVDGLAMLILQAGPSFESFFGRTPPPEVDVRAMCEQVLAPPATPEPVW</sequence>
<dbReference type="GO" id="GO:0009073">
    <property type="term" value="P:aromatic amino acid family biosynthetic process"/>
    <property type="evidence" value="ECO:0007669"/>
    <property type="project" value="UniProtKB-KW"/>
</dbReference>
<evidence type="ECO:0000256" key="6">
    <source>
        <dbReference type="ARBA" id="ARBA00049442"/>
    </source>
</evidence>
<dbReference type="InterPro" id="IPR006151">
    <property type="entry name" value="Shikm_DH/Glu-tRNA_Rdtase"/>
</dbReference>
<evidence type="ECO:0000259" key="9">
    <source>
        <dbReference type="Pfam" id="PF08501"/>
    </source>
</evidence>
<comment type="caution">
    <text evidence="10">The sequence shown here is derived from an EMBL/GenBank/DDBJ whole genome shotgun (WGS) entry which is preliminary data.</text>
</comment>
<keyword evidence="11" id="KW-1185">Reference proteome</keyword>
<feature type="binding site" evidence="7">
    <location>
        <begin position="160"/>
        <end position="165"/>
    </location>
    <ligand>
        <name>NADP(+)</name>
        <dbReference type="ChEBI" id="CHEBI:58349"/>
    </ligand>
</feature>
<evidence type="ECO:0000313" key="11">
    <source>
        <dbReference type="Proteomes" id="UP000249842"/>
    </source>
</evidence>
<protein>
    <recommendedName>
        <fullName evidence="2 7">Shikimate dehydrogenase (NADP(+))</fullName>
        <shortName evidence="7">SDH</shortName>
        <ecNumber evidence="2 7">1.1.1.25</ecNumber>
    </recommendedName>
</protein>
<feature type="binding site" evidence="7">
    <location>
        <begin position="22"/>
        <end position="24"/>
    </location>
    <ligand>
        <name>shikimate</name>
        <dbReference type="ChEBI" id="CHEBI:36208"/>
    </ligand>
</feature>
<keyword evidence="4 7" id="KW-0560">Oxidoreductase</keyword>
<feature type="domain" description="Quinate/shikimate 5-dehydrogenase/glutamyl-tRNA reductase" evidence="8">
    <location>
        <begin position="127"/>
        <end position="242"/>
    </location>
</feature>
<dbReference type="SUPFAM" id="SSF51735">
    <property type="entry name" value="NAD(P)-binding Rossmann-fold domains"/>
    <property type="match status" value="1"/>
</dbReference>
<keyword evidence="5 7" id="KW-0057">Aromatic amino acid biosynthesis</keyword>
<evidence type="ECO:0000256" key="2">
    <source>
        <dbReference type="ARBA" id="ARBA00012962"/>
    </source>
</evidence>
<evidence type="ECO:0000256" key="4">
    <source>
        <dbReference type="ARBA" id="ARBA00023002"/>
    </source>
</evidence>
<feature type="binding site" evidence="7">
    <location>
        <position position="248"/>
    </location>
    <ligand>
        <name>NADP(+)</name>
        <dbReference type="ChEBI" id="CHEBI:58349"/>
    </ligand>
</feature>
<comment type="catalytic activity">
    <reaction evidence="6 7">
        <text>shikimate + NADP(+) = 3-dehydroshikimate + NADPH + H(+)</text>
        <dbReference type="Rhea" id="RHEA:17737"/>
        <dbReference type="ChEBI" id="CHEBI:15378"/>
        <dbReference type="ChEBI" id="CHEBI:16630"/>
        <dbReference type="ChEBI" id="CHEBI:36208"/>
        <dbReference type="ChEBI" id="CHEBI:57783"/>
        <dbReference type="ChEBI" id="CHEBI:58349"/>
        <dbReference type="EC" id="1.1.1.25"/>
    </reaction>
</comment>
<reference evidence="11" key="1">
    <citation type="submission" date="2018-05" db="EMBL/GenBank/DDBJ databases">
        <authorList>
            <person name="Li X."/>
        </authorList>
    </citation>
    <scope>NUCLEOTIDE SEQUENCE [LARGE SCALE GENOMIC DNA]</scope>
    <source>
        <strain evidence="11">HKS-05</strain>
    </source>
</reference>
<feature type="binding site" evidence="7">
    <location>
        <position position="85"/>
    </location>
    <ligand>
        <name>NADP(+)</name>
        <dbReference type="ChEBI" id="CHEBI:58349"/>
    </ligand>
</feature>
<feature type="binding site" evidence="7">
    <location>
        <position position="69"/>
    </location>
    <ligand>
        <name>shikimate</name>
        <dbReference type="ChEBI" id="CHEBI:36208"/>
    </ligand>
</feature>
<dbReference type="Gene3D" id="3.40.50.10860">
    <property type="entry name" value="Leucine Dehydrogenase, chain A, domain 1"/>
    <property type="match status" value="1"/>
</dbReference>
<dbReference type="SUPFAM" id="SSF53223">
    <property type="entry name" value="Aminoacid dehydrogenase-like, N-terminal domain"/>
    <property type="match status" value="1"/>
</dbReference>
<dbReference type="GO" id="GO:0008652">
    <property type="term" value="P:amino acid biosynthetic process"/>
    <property type="evidence" value="ECO:0007669"/>
    <property type="project" value="UniProtKB-KW"/>
</dbReference>
<dbReference type="Pfam" id="PF08501">
    <property type="entry name" value="Shikimate_dh_N"/>
    <property type="match status" value="1"/>
</dbReference>
<dbReference type="GO" id="GO:0009423">
    <property type="term" value="P:chorismate biosynthetic process"/>
    <property type="evidence" value="ECO:0007669"/>
    <property type="project" value="UniProtKB-UniRule"/>
</dbReference>
<keyword evidence="7" id="KW-0028">Amino-acid biosynthesis</keyword>
<dbReference type="Proteomes" id="UP000249842">
    <property type="component" value="Unassembled WGS sequence"/>
</dbReference>
<comment type="subunit">
    <text evidence="7">Homodimer.</text>
</comment>
<dbReference type="GO" id="GO:0004764">
    <property type="term" value="F:shikimate 3-dehydrogenase (NADP+) activity"/>
    <property type="evidence" value="ECO:0007669"/>
    <property type="project" value="UniProtKB-UniRule"/>
</dbReference>
<feature type="binding site" evidence="7">
    <location>
        <position position="225"/>
    </location>
    <ligand>
        <name>NADP(+)</name>
        <dbReference type="ChEBI" id="CHEBI:58349"/>
    </ligand>
</feature>
<proteinExistence type="inferred from homology"/>
<evidence type="ECO:0000256" key="1">
    <source>
        <dbReference type="ARBA" id="ARBA00004871"/>
    </source>
</evidence>
<dbReference type="AlphaFoldDB" id="A0A328AWF9"/>
<dbReference type="PANTHER" id="PTHR21089:SF1">
    <property type="entry name" value="BIFUNCTIONAL 3-DEHYDROQUINATE DEHYDRATASE_SHIKIMATE DEHYDROGENASE, CHLOROPLASTIC"/>
    <property type="match status" value="1"/>
</dbReference>
<name>A0A328AWF9_9CAUL</name>
<dbReference type="GO" id="GO:0005829">
    <property type="term" value="C:cytosol"/>
    <property type="evidence" value="ECO:0007669"/>
    <property type="project" value="TreeGrafter"/>
</dbReference>
<keyword evidence="3 7" id="KW-0521">NADP</keyword>
<dbReference type="InterPro" id="IPR036291">
    <property type="entry name" value="NAD(P)-bd_dom_sf"/>
</dbReference>
<dbReference type="OrthoDB" id="9792692at2"/>
<organism evidence="10 11">
    <name type="scientific">Phenylobacterium hankyongense</name>
    <dbReference type="NCBI Taxonomy" id="1813876"/>
    <lineage>
        <taxon>Bacteria</taxon>
        <taxon>Pseudomonadati</taxon>
        <taxon>Pseudomonadota</taxon>
        <taxon>Alphaproteobacteria</taxon>
        <taxon>Caulobacterales</taxon>
        <taxon>Caulobacteraceae</taxon>
        <taxon>Phenylobacterium</taxon>
    </lineage>
</organism>
<comment type="similarity">
    <text evidence="7">Belongs to the shikimate dehydrogenase family.</text>
</comment>
<dbReference type="GO" id="GO:0019632">
    <property type="term" value="P:shikimate metabolic process"/>
    <property type="evidence" value="ECO:0007669"/>
    <property type="project" value="TreeGrafter"/>
</dbReference>
<evidence type="ECO:0000256" key="7">
    <source>
        <dbReference type="HAMAP-Rule" id="MF_00222"/>
    </source>
</evidence>
<feature type="domain" description="Shikimate dehydrogenase substrate binding N-terminal" evidence="9">
    <location>
        <begin position="14"/>
        <end position="95"/>
    </location>
</feature>
<gene>
    <name evidence="7" type="primary">aroE</name>
    <name evidence="10" type="ORF">DJ021_06165</name>
</gene>
<dbReference type="InterPro" id="IPR013708">
    <property type="entry name" value="Shikimate_DH-bd_N"/>
</dbReference>
<dbReference type="InterPro" id="IPR022893">
    <property type="entry name" value="Shikimate_DH_fam"/>
</dbReference>
<evidence type="ECO:0000313" key="10">
    <source>
        <dbReference type="EMBL" id="RAK59420.1"/>
    </source>
</evidence>
<dbReference type="GO" id="GO:0050661">
    <property type="term" value="F:NADP binding"/>
    <property type="evidence" value="ECO:0007669"/>
    <property type="project" value="TreeGrafter"/>
</dbReference>
<feature type="binding site" evidence="7">
    <location>
        <position position="110"/>
    </location>
    <ligand>
        <name>shikimate</name>
        <dbReference type="ChEBI" id="CHEBI:36208"/>
    </ligand>
</feature>
<feature type="binding site" evidence="7">
    <location>
        <position position="94"/>
    </location>
    <ligand>
        <name>shikimate</name>
        <dbReference type="ChEBI" id="CHEBI:36208"/>
    </ligand>
</feature>
<dbReference type="EC" id="1.1.1.25" evidence="2 7"/>
<feature type="binding site" evidence="7">
    <location>
        <begin position="136"/>
        <end position="140"/>
    </location>
    <ligand>
        <name>NADP(+)</name>
        <dbReference type="ChEBI" id="CHEBI:58349"/>
    </ligand>
</feature>
<dbReference type="HAMAP" id="MF_00222">
    <property type="entry name" value="Shikimate_DH_AroE"/>
    <property type="match status" value="1"/>
</dbReference>
<dbReference type="Gene3D" id="3.40.50.720">
    <property type="entry name" value="NAD(P)-binding Rossmann-like Domain"/>
    <property type="match status" value="1"/>
</dbReference>
<feature type="binding site" evidence="7">
    <location>
        <position position="227"/>
    </location>
    <ligand>
        <name>shikimate</name>
        <dbReference type="ChEBI" id="CHEBI:36208"/>
    </ligand>
</feature>
<evidence type="ECO:0000259" key="8">
    <source>
        <dbReference type="Pfam" id="PF01488"/>
    </source>
</evidence>
<dbReference type="RefSeq" id="WP_111456713.1">
    <property type="nucleotide sequence ID" value="NZ_QFYP01000001.1"/>
</dbReference>
<evidence type="ECO:0000256" key="5">
    <source>
        <dbReference type="ARBA" id="ARBA00023141"/>
    </source>
</evidence>